<dbReference type="PANTHER" id="PTHR45700:SF2">
    <property type="entry name" value="UBIQUITIN-PROTEIN LIGASE E3C"/>
    <property type="match status" value="1"/>
</dbReference>
<organism evidence="7 8">
    <name type="scientific">Hydra vulgaris</name>
    <name type="common">Hydra</name>
    <name type="synonym">Hydra attenuata</name>
    <dbReference type="NCBI Taxonomy" id="6087"/>
    <lineage>
        <taxon>Eukaryota</taxon>
        <taxon>Metazoa</taxon>
        <taxon>Cnidaria</taxon>
        <taxon>Hydrozoa</taxon>
        <taxon>Hydroidolina</taxon>
        <taxon>Anthoathecata</taxon>
        <taxon>Aplanulata</taxon>
        <taxon>Hydridae</taxon>
        <taxon>Hydra</taxon>
    </lineage>
</organism>
<feature type="active site" description="Glycyl thioester intermediate" evidence="5">
    <location>
        <position position="993"/>
    </location>
</feature>
<dbReference type="Gene3D" id="3.90.1750.10">
    <property type="entry name" value="Hect, E3 ligase catalytic domains"/>
    <property type="match status" value="1"/>
</dbReference>
<keyword evidence="3" id="KW-0808">Transferase</keyword>
<dbReference type="Gene3D" id="3.30.2160.10">
    <property type="entry name" value="Hect, E3 ligase catalytic domain"/>
    <property type="match status" value="1"/>
</dbReference>
<dbReference type="GeneID" id="100198041"/>
<keyword evidence="4 5" id="KW-0833">Ubl conjugation pathway</keyword>
<keyword evidence="7" id="KW-1185">Reference proteome</keyword>
<reference evidence="8" key="1">
    <citation type="submission" date="2025-08" db="UniProtKB">
        <authorList>
            <consortium name="RefSeq"/>
        </authorList>
    </citation>
    <scope>IDENTIFICATION</scope>
</reference>
<dbReference type="Pfam" id="PF00632">
    <property type="entry name" value="HECT"/>
    <property type="match status" value="1"/>
</dbReference>
<dbReference type="InterPro" id="IPR000569">
    <property type="entry name" value="HECT_dom"/>
</dbReference>
<dbReference type="Gene3D" id="3.30.2410.10">
    <property type="entry name" value="Hect, E3 ligase catalytic domain"/>
    <property type="match status" value="1"/>
</dbReference>
<accession>A0ABM4C7I9</accession>
<dbReference type="CDD" id="cd23766">
    <property type="entry name" value="IQCG"/>
    <property type="match status" value="1"/>
</dbReference>
<dbReference type="InterPro" id="IPR035983">
    <property type="entry name" value="Hect_E3_ubiquitin_ligase"/>
</dbReference>
<dbReference type="PROSITE" id="PS50096">
    <property type="entry name" value="IQ"/>
    <property type="match status" value="1"/>
</dbReference>
<evidence type="ECO:0000256" key="3">
    <source>
        <dbReference type="ARBA" id="ARBA00022679"/>
    </source>
</evidence>
<comment type="catalytic activity">
    <reaction evidence="1">
        <text>S-ubiquitinyl-[E2 ubiquitin-conjugating enzyme]-L-cysteine + [acceptor protein]-L-lysine = [E2 ubiquitin-conjugating enzyme]-L-cysteine + N(6)-ubiquitinyl-[acceptor protein]-L-lysine.</text>
        <dbReference type="EC" id="2.3.2.26"/>
    </reaction>
</comment>
<gene>
    <name evidence="8" type="primary">LOC100198041</name>
</gene>
<dbReference type="CDD" id="cd00078">
    <property type="entry name" value="HECTc"/>
    <property type="match status" value="1"/>
</dbReference>
<evidence type="ECO:0000256" key="1">
    <source>
        <dbReference type="ARBA" id="ARBA00000885"/>
    </source>
</evidence>
<dbReference type="EC" id="2.3.2.26" evidence="2"/>
<dbReference type="PROSITE" id="PS50237">
    <property type="entry name" value="HECT"/>
    <property type="match status" value="1"/>
</dbReference>
<dbReference type="SUPFAM" id="SSF56204">
    <property type="entry name" value="Hect, E3 ligase catalytic domain"/>
    <property type="match status" value="1"/>
</dbReference>
<evidence type="ECO:0000313" key="7">
    <source>
        <dbReference type="Proteomes" id="UP001652625"/>
    </source>
</evidence>
<evidence type="ECO:0000259" key="6">
    <source>
        <dbReference type="PROSITE" id="PS50237"/>
    </source>
</evidence>
<protein>
    <recommendedName>
        <fullName evidence="2">HECT-type E3 ubiquitin transferase</fullName>
        <ecNumber evidence="2">2.3.2.26</ecNumber>
    </recommendedName>
</protein>
<proteinExistence type="predicted"/>
<evidence type="ECO:0000313" key="8">
    <source>
        <dbReference type="RefSeq" id="XP_065657578.1"/>
    </source>
</evidence>
<dbReference type="PANTHER" id="PTHR45700">
    <property type="entry name" value="UBIQUITIN-PROTEIN LIGASE E3C"/>
    <property type="match status" value="1"/>
</dbReference>
<name>A0ABM4C7I9_HYDVU</name>
<feature type="domain" description="HECT" evidence="6">
    <location>
        <begin position="687"/>
        <end position="1025"/>
    </location>
</feature>
<sequence length="1025" mass="117427">MYSFDGQHKTGLKVSLGGASKKIDKKSLLQSAKDERTKREFLRRQNISALKIQSWYRGITVRMCISAKERDVFDLLIKNEGCSDSLIVLIKKLCCFYKANIDYQRLIVVCQSVLKLNSSKQLQKLLLNDEVGWVLKLKKLLFICCRSLEIPDINIAIPLRMLEVFTGCQSYICFGQQKAERTSSSITLFLVQKGYFKYLRKLINARVPSDIEPSASPPTPFSGALCDLVLKATRINLLSNDDVVNESNTLKLYSALIEDLLSPPMTSQICYFLIPSLGKSFPINHLFLKAMASSSSSFSIWSLYAHLTFFEYQLGNLNSKDLSSIIGSIKLMIKYLCRKKDEILVKDDSDSDSSNDNDGMEISTSSSTINEQHCFNYVYERCMDIMNEKHVVSSFLYALEDRFLSGYVVDDLCYIAFHFLFKLHIQVHKSRFLNSLAFCKQFLRLCWSHLLRPITSITGKQTQLIFHLSVSSSTVHVKESLRLLTVFSSLFKYALFSIYDFDFYSTNVDACQSLMPFSLAEVVEMSTIVRDSILGLIMLMYPESKTVEAKFYSKCVFCCQMATAFIKHLYARDCRHQFCPEKHWLSDRAAISQENLNVSSFLEEQTTEEVSKPGLSLLNLRNLAVLKYIPFAVPFLQRVRIFQRILSEDKKESQNIFQNVLPSHSINITVNRKYLYQDAYDQLSQDRADDIKKVIRIHMINAQGLDEAGIDGGGVFREFMSQLLRSGFDPSIGFFKTTSQQLLYPNPDISLIYPDYLKHLHFLGRMLGKVIYESMMVELPLADFFLCKLLNKGGSDVDIHHLESLDPELYKNLLYLKNYKEDVEELSLSFTVANNEYGETKVLELKPGGKDISVTNSNKIEYIHLMADYRLNKQIRSHCNAFRSGLSDVINIEWLQMFDQRELQILISGAQVPIDIEDLRRNTSYSGSFTAEDPYIEEFWMILEGLSDHQKRLFLKFVTSCSRPPLLGFSELYPRFCVHGGGEEDRLPTASTCMNFLKLPVYKSIDLLKTRLIYAIEAEAGFELS</sequence>
<evidence type="ECO:0000256" key="4">
    <source>
        <dbReference type="ARBA" id="ARBA00022786"/>
    </source>
</evidence>
<dbReference type="GO" id="GO:0016874">
    <property type="term" value="F:ligase activity"/>
    <property type="evidence" value="ECO:0007669"/>
    <property type="project" value="UniProtKB-KW"/>
</dbReference>
<evidence type="ECO:0000256" key="2">
    <source>
        <dbReference type="ARBA" id="ARBA00012485"/>
    </source>
</evidence>
<evidence type="ECO:0000256" key="5">
    <source>
        <dbReference type="PROSITE-ProRule" id="PRU00104"/>
    </source>
</evidence>
<dbReference type="InterPro" id="IPR044611">
    <property type="entry name" value="E3A/B/C-like"/>
</dbReference>
<dbReference type="Proteomes" id="UP001652625">
    <property type="component" value="Chromosome 07"/>
</dbReference>
<keyword evidence="8" id="KW-0436">Ligase</keyword>
<dbReference type="RefSeq" id="XP_065657578.1">
    <property type="nucleotide sequence ID" value="XM_065801506.1"/>
</dbReference>
<dbReference type="SMART" id="SM00119">
    <property type="entry name" value="HECTc"/>
    <property type="match status" value="1"/>
</dbReference>